<protein>
    <recommendedName>
        <fullName evidence="3">Multidrug export protein MepA</fullName>
    </recommendedName>
</protein>
<evidence type="ECO:0000256" key="4">
    <source>
        <dbReference type="ARBA" id="ARBA00022448"/>
    </source>
</evidence>
<dbReference type="GO" id="GO:0046677">
    <property type="term" value="P:response to antibiotic"/>
    <property type="evidence" value="ECO:0007669"/>
    <property type="project" value="UniProtKB-KW"/>
</dbReference>
<dbReference type="GO" id="GO:0005886">
    <property type="term" value="C:plasma membrane"/>
    <property type="evidence" value="ECO:0007669"/>
    <property type="project" value="UniProtKB-SubCell"/>
</dbReference>
<dbReference type="PIRSF" id="PIRSF006603">
    <property type="entry name" value="DinF"/>
    <property type="match status" value="1"/>
</dbReference>
<reference evidence="11" key="1">
    <citation type="submission" date="2020-09" db="EMBL/GenBank/DDBJ databases">
        <title>Bacillus faecalis sp. nov., a moderately halophilic bacterium isolated from cow faeces.</title>
        <authorList>
            <person name="Jiang L."/>
            <person name="Lee J."/>
        </authorList>
    </citation>
    <scope>NUCLEOTIDE SEQUENCE</scope>
    <source>
        <strain evidence="11">AGMB 02131</strain>
    </source>
</reference>
<feature type="transmembrane region" description="Helical" evidence="10">
    <location>
        <begin position="167"/>
        <end position="190"/>
    </location>
</feature>
<evidence type="ECO:0000256" key="6">
    <source>
        <dbReference type="ARBA" id="ARBA00022692"/>
    </source>
</evidence>
<evidence type="ECO:0000256" key="9">
    <source>
        <dbReference type="ARBA" id="ARBA00023251"/>
    </source>
</evidence>
<dbReference type="CDD" id="cd13143">
    <property type="entry name" value="MATE_MepA_like"/>
    <property type="match status" value="1"/>
</dbReference>
<keyword evidence="4" id="KW-0813">Transport</keyword>
<keyword evidence="5" id="KW-1003">Cell membrane</keyword>
<evidence type="ECO:0000256" key="8">
    <source>
        <dbReference type="ARBA" id="ARBA00023136"/>
    </source>
</evidence>
<keyword evidence="7 10" id="KW-1133">Transmembrane helix</keyword>
<feature type="transmembrane region" description="Helical" evidence="10">
    <location>
        <begin position="16"/>
        <end position="36"/>
    </location>
</feature>
<evidence type="ECO:0000256" key="5">
    <source>
        <dbReference type="ARBA" id="ARBA00022475"/>
    </source>
</evidence>
<feature type="transmembrane region" description="Helical" evidence="10">
    <location>
        <begin position="56"/>
        <end position="78"/>
    </location>
</feature>
<proteinExistence type="inferred from homology"/>
<dbReference type="RefSeq" id="WP_190998817.1">
    <property type="nucleotide sequence ID" value="NZ_JACXSI010000032.1"/>
</dbReference>
<comment type="caution">
    <text evidence="11">The sequence shown here is derived from an EMBL/GenBank/DDBJ whole genome shotgun (WGS) entry which is preliminary data.</text>
</comment>
<evidence type="ECO:0000313" key="12">
    <source>
        <dbReference type="Proteomes" id="UP000602076"/>
    </source>
</evidence>
<organism evidence="11 12">
    <name type="scientific">Peribacillus faecalis</name>
    <dbReference type="NCBI Taxonomy" id="2772559"/>
    <lineage>
        <taxon>Bacteria</taxon>
        <taxon>Bacillati</taxon>
        <taxon>Bacillota</taxon>
        <taxon>Bacilli</taxon>
        <taxon>Bacillales</taxon>
        <taxon>Bacillaceae</taxon>
        <taxon>Peribacillus</taxon>
    </lineage>
</organism>
<dbReference type="InterPro" id="IPR051327">
    <property type="entry name" value="MATE_MepA_subfamily"/>
</dbReference>
<feature type="transmembrane region" description="Helical" evidence="10">
    <location>
        <begin position="99"/>
        <end position="118"/>
    </location>
</feature>
<dbReference type="AlphaFoldDB" id="A0A927CWY3"/>
<name>A0A927CWY3_9BACI</name>
<accession>A0A927CWY3</accession>
<dbReference type="NCBIfam" id="TIGR00797">
    <property type="entry name" value="matE"/>
    <property type="match status" value="1"/>
</dbReference>
<keyword evidence="9" id="KW-0046">Antibiotic resistance</keyword>
<feature type="transmembrane region" description="Helical" evidence="10">
    <location>
        <begin position="273"/>
        <end position="296"/>
    </location>
</feature>
<feature type="transmembrane region" description="Helical" evidence="10">
    <location>
        <begin position="236"/>
        <end position="261"/>
    </location>
</feature>
<dbReference type="InterPro" id="IPR048279">
    <property type="entry name" value="MdtK-like"/>
</dbReference>
<dbReference type="InterPro" id="IPR045070">
    <property type="entry name" value="MATE_MepA-like"/>
</dbReference>
<evidence type="ECO:0000256" key="7">
    <source>
        <dbReference type="ARBA" id="ARBA00022989"/>
    </source>
</evidence>
<comment type="subcellular location">
    <subcellularLocation>
        <location evidence="1">Cell membrane</location>
        <topology evidence="1">Multi-pass membrane protein</topology>
    </subcellularLocation>
</comment>
<dbReference type="GO" id="GO:0042910">
    <property type="term" value="F:xenobiotic transmembrane transporter activity"/>
    <property type="evidence" value="ECO:0007669"/>
    <property type="project" value="InterPro"/>
</dbReference>
<evidence type="ECO:0000256" key="10">
    <source>
        <dbReference type="SAM" id="Phobius"/>
    </source>
</evidence>
<dbReference type="InterPro" id="IPR002528">
    <property type="entry name" value="MATE_fam"/>
</dbReference>
<feature type="transmembrane region" description="Helical" evidence="10">
    <location>
        <begin position="196"/>
        <end position="216"/>
    </location>
</feature>
<dbReference type="EMBL" id="JACXSI010000032">
    <property type="protein sequence ID" value="MBD3109277.1"/>
    <property type="molecule type" value="Genomic_DNA"/>
</dbReference>
<dbReference type="PANTHER" id="PTHR43823">
    <property type="entry name" value="SPORULATION PROTEIN YKVU"/>
    <property type="match status" value="1"/>
</dbReference>
<feature type="transmembrane region" description="Helical" evidence="10">
    <location>
        <begin position="138"/>
        <end position="155"/>
    </location>
</feature>
<keyword evidence="6 10" id="KW-0812">Transmembrane</keyword>
<dbReference type="GO" id="GO:0015297">
    <property type="term" value="F:antiporter activity"/>
    <property type="evidence" value="ECO:0007669"/>
    <property type="project" value="InterPro"/>
</dbReference>
<keyword evidence="12" id="KW-1185">Reference proteome</keyword>
<sequence>MRSQNILGTESVSKLLLKYSIPAMIGMIVNALYNIVDRMFIGHIPDVGPMAITGVGVTMPIMTVIMAFGMLVGIGSAASMSIKLGQGKKKEAEQIIGNATKLLVLIAIGLTIIGLLFLNPLLRSFGATDQTIVFAKDYIEVIIYGIIFNLFAFAFSHMTRADGNPKLAAIVMVAGCAINIILDPIFIFVFDMGIQGAAIATVISQTISALWLLYYFTKGSSALKISLQNTKLNKQIVKAIFAIGIAPCAMQLASSLVQVFANNTLMTYGGDMAIGAMTIINSIALLFLMPIFGINQGSQPIIGFNHGAKQYQRSRRALLYSIAAATVILTIGATLIQLFPAAFVSIFNNDATLTEIAVDGMKIFLFALPILSISVVGPNYFQSIGKARISLFLSLLRQVLLFIPLLFILPRFMGLKGIWFVMPISDTITALITLYFLRREMKRTRGQIPNPKAMEESLAG</sequence>
<dbReference type="Pfam" id="PF01554">
    <property type="entry name" value="MatE"/>
    <property type="match status" value="2"/>
</dbReference>
<keyword evidence="8 10" id="KW-0472">Membrane</keyword>
<dbReference type="PANTHER" id="PTHR43823:SF3">
    <property type="entry name" value="MULTIDRUG EXPORT PROTEIN MEPA"/>
    <property type="match status" value="1"/>
</dbReference>
<feature type="transmembrane region" description="Helical" evidence="10">
    <location>
        <begin position="317"/>
        <end position="343"/>
    </location>
</feature>
<evidence type="ECO:0000256" key="3">
    <source>
        <dbReference type="ARBA" id="ARBA00022106"/>
    </source>
</evidence>
<evidence type="ECO:0000313" key="11">
    <source>
        <dbReference type="EMBL" id="MBD3109277.1"/>
    </source>
</evidence>
<comment type="similarity">
    <text evidence="2">Belongs to the multi antimicrobial extrusion (MATE) (TC 2.A.66.1) family. MepA subfamily.</text>
</comment>
<feature type="transmembrane region" description="Helical" evidence="10">
    <location>
        <begin position="393"/>
        <end position="412"/>
    </location>
</feature>
<feature type="transmembrane region" description="Helical" evidence="10">
    <location>
        <begin position="363"/>
        <end position="381"/>
    </location>
</feature>
<evidence type="ECO:0000256" key="1">
    <source>
        <dbReference type="ARBA" id="ARBA00004651"/>
    </source>
</evidence>
<gene>
    <name evidence="11" type="ORF">IEO70_13060</name>
</gene>
<evidence type="ECO:0000256" key="2">
    <source>
        <dbReference type="ARBA" id="ARBA00008417"/>
    </source>
</evidence>
<feature type="transmembrane region" description="Helical" evidence="10">
    <location>
        <begin position="418"/>
        <end position="437"/>
    </location>
</feature>
<dbReference type="Proteomes" id="UP000602076">
    <property type="component" value="Unassembled WGS sequence"/>
</dbReference>